<evidence type="ECO:0000256" key="13">
    <source>
        <dbReference type="ARBA" id="ARBA00023136"/>
    </source>
</evidence>
<name>A0A6I3SIX8_HELMO</name>
<feature type="domain" description="HAMP" evidence="16">
    <location>
        <begin position="199"/>
        <end position="251"/>
    </location>
</feature>
<keyword evidence="7 14" id="KW-0812">Transmembrane</keyword>
<dbReference type="SMART" id="SM00388">
    <property type="entry name" value="HisKA"/>
    <property type="match status" value="1"/>
</dbReference>
<evidence type="ECO:0000256" key="2">
    <source>
        <dbReference type="ARBA" id="ARBA00004651"/>
    </source>
</evidence>
<dbReference type="InterPro" id="IPR036097">
    <property type="entry name" value="HisK_dim/P_sf"/>
</dbReference>
<dbReference type="CDD" id="cd00075">
    <property type="entry name" value="HATPase"/>
    <property type="match status" value="1"/>
</dbReference>
<evidence type="ECO:0000256" key="7">
    <source>
        <dbReference type="ARBA" id="ARBA00022692"/>
    </source>
</evidence>
<dbReference type="SMART" id="SM00387">
    <property type="entry name" value="HATPase_c"/>
    <property type="match status" value="1"/>
</dbReference>
<dbReference type="Pfam" id="PF00672">
    <property type="entry name" value="HAMP"/>
    <property type="match status" value="1"/>
</dbReference>
<reference evidence="17 18" key="1">
    <citation type="submission" date="2019-11" db="EMBL/GenBank/DDBJ databases">
        <title>Whole-genome sequence of a the green, strictly anaerobic photosynthetic bacterium Heliobacillus mobilis DSM 6151.</title>
        <authorList>
            <person name="Kyndt J.A."/>
            <person name="Meyer T.E."/>
        </authorList>
    </citation>
    <scope>NUCLEOTIDE SEQUENCE [LARGE SCALE GENOMIC DNA]</scope>
    <source>
        <strain evidence="17 18">DSM 6151</strain>
    </source>
</reference>
<comment type="caution">
    <text evidence="17">The sequence shown here is derived from an EMBL/GenBank/DDBJ whole genome shotgun (WGS) entry which is preliminary data.</text>
</comment>
<dbReference type="SUPFAM" id="SSF55874">
    <property type="entry name" value="ATPase domain of HSP90 chaperone/DNA topoisomerase II/histidine kinase"/>
    <property type="match status" value="1"/>
</dbReference>
<dbReference type="Gene3D" id="6.10.340.10">
    <property type="match status" value="1"/>
</dbReference>
<sequence>MEIMAKPYLRTSTTLSFGRRIIVSYLILLVIAFIIADISFNTLTRQYLIKETKAGLLEQGNIIVSMNKKATLNPLAELRVNRILLNTLEANTVVVDTNGIIINSNRPRRYPVGEKFVYPDLPKVLAGETTDKLWSSGSEDMVGVGVPLSAKDGSIAGGVILFSALENIDSMSRQINRQILKGLFISSIIALFIGVFMSRSIANPASKLKSAALALADRKYDVELPVERTDELGELARSFHIMRDRIKAYDEIQRSFLQTASHELKTPLMSIQGYAEGIKDGVFEGADAEKSLDIIISESRRLKGIVDEMILLSKLESLDGIYHFQPVTAGQIAYEAAEKMRGFALELQKEIRFTDERKTQSSPTFPGDRDKLIQAVINLLSNALRHARSHVEIVAGDDSIRVRDDGDGIAPEEIPKLFQRFYKGTRGDTGLGLSIALAIVEKHGGRIDLSNRPSGGAEFTLTFAPRA</sequence>
<dbReference type="GO" id="GO:0005524">
    <property type="term" value="F:ATP binding"/>
    <property type="evidence" value="ECO:0007669"/>
    <property type="project" value="UniProtKB-KW"/>
</dbReference>
<dbReference type="Gene3D" id="1.10.287.130">
    <property type="match status" value="1"/>
</dbReference>
<evidence type="ECO:0000259" key="15">
    <source>
        <dbReference type="PROSITE" id="PS50109"/>
    </source>
</evidence>
<dbReference type="Gene3D" id="3.30.565.10">
    <property type="entry name" value="Histidine kinase-like ATPase, C-terminal domain"/>
    <property type="match status" value="1"/>
</dbReference>
<dbReference type="GO" id="GO:0000155">
    <property type="term" value="F:phosphorelay sensor kinase activity"/>
    <property type="evidence" value="ECO:0007669"/>
    <property type="project" value="InterPro"/>
</dbReference>
<dbReference type="FunFam" id="1.10.287.130:FF:000001">
    <property type="entry name" value="Two-component sensor histidine kinase"/>
    <property type="match status" value="1"/>
</dbReference>
<keyword evidence="8" id="KW-0547">Nucleotide-binding</keyword>
<comment type="catalytic activity">
    <reaction evidence="1">
        <text>ATP + protein L-histidine = ADP + protein N-phospho-L-histidine.</text>
        <dbReference type="EC" id="2.7.13.3"/>
    </reaction>
</comment>
<comment type="subcellular location">
    <subcellularLocation>
        <location evidence="2">Cell membrane</location>
        <topology evidence="2">Multi-pass membrane protein</topology>
    </subcellularLocation>
</comment>
<dbReference type="Proteomes" id="UP000430670">
    <property type="component" value="Unassembled WGS sequence"/>
</dbReference>
<dbReference type="AlphaFoldDB" id="A0A6I3SIX8"/>
<evidence type="ECO:0000256" key="4">
    <source>
        <dbReference type="ARBA" id="ARBA00022475"/>
    </source>
</evidence>
<dbReference type="Pfam" id="PF00512">
    <property type="entry name" value="HisKA"/>
    <property type="match status" value="1"/>
</dbReference>
<evidence type="ECO:0000256" key="6">
    <source>
        <dbReference type="ARBA" id="ARBA00022679"/>
    </source>
</evidence>
<evidence type="ECO:0000256" key="8">
    <source>
        <dbReference type="ARBA" id="ARBA00022741"/>
    </source>
</evidence>
<dbReference type="EMBL" id="WNKU01000006">
    <property type="protein sequence ID" value="MTV48776.1"/>
    <property type="molecule type" value="Genomic_DNA"/>
</dbReference>
<evidence type="ECO:0000256" key="11">
    <source>
        <dbReference type="ARBA" id="ARBA00022989"/>
    </source>
</evidence>
<evidence type="ECO:0000256" key="14">
    <source>
        <dbReference type="SAM" id="Phobius"/>
    </source>
</evidence>
<dbReference type="Pfam" id="PF02518">
    <property type="entry name" value="HATPase_c"/>
    <property type="match status" value="1"/>
</dbReference>
<dbReference type="InterPro" id="IPR003594">
    <property type="entry name" value="HATPase_dom"/>
</dbReference>
<keyword evidence="12" id="KW-0902">Two-component regulatory system</keyword>
<dbReference type="PROSITE" id="PS50109">
    <property type="entry name" value="HIS_KIN"/>
    <property type="match status" value="1"/>
</dbReference>
<evidence type="ECO:0000256" key="9">
    <source>
        <dbReference type="ARBA" id="ARBA00022777"/>
    </source>
</evidence>
<evidence type="ECO:0000256" key="3">
    <source>
        <dbReference type="ARBA" id="ARBA00012438"/>
    </source>
</evidence>
<dbReference type="CDD" id="cd06225">
    <property type="entry name" value="HAMP"/>
    <property type="match status" value="1"/>
</dbReference>
<dbReference type="SMART" id="SM00304">
    <property type="entry name" value="HAMP"/>
    <property type="match status" value="1"/>
</dbReference>
<evidence type="ECO:0000256" key="5">
    <source>
        <dbReference type="ARBA" id="ARBA00022553"/>
    </source>
</evidence>
<keyword evidence="11 14" id="KW-1133">Transmembrane helix</keyword>
<keyword evidence="10" id="KW-0067">ATP-binding</keyword>
<dbReference type="PANTHER" id="PTHR45528">
    <property type="entry name" value="SENSOR HISTIDINE KINASE CPXA"/>
    <property type="match status" value="1"/>
</dbReference>
<dbReference type="InterPro" id="IPR029151">
    <property type="entry name" value="Sensor-like_sf"/>
</dbReference>
<dbReference type="EC" id="2.7.13.3" evidence="3"/>
<dbReference type="PRINTS" id="PR00344">
    <property type="entry name" value="BCTRLSENSOR"/>
</dbReference>
<dbReference type="SUPFAM" id="SSF158472">
    <property type="entry name" value="HAMP domain-like"/>
    <property type="match status" value="1"/>
</dbReference>
<keyword evidence="5" id="KW-0597">Phosphoprotein</keyword>
<dbReference type="PANTHER" id="PTHR45528:SF1">
    <property type="entry name" value="SENSOR HISTIDINE KINASE CPXA"/>
    <property type="match status" value="1"/>
</dbReference>
<dbReference type="OrthoDB" id="9780718at2"/>
<keyword evidence="4" id="KW-1003">Cell membrane</keyword>
<evidence type="ECO:0000313" key="18">
    <source>
        <dbReference type="Proteomes" id="UP000430670"/>
    </source>
</evidence>
<dbReference type="CDD" id="cd00082">
    <property type="entry name" value="HisKA"/>
    <property type="match status" value="1"/>
</dbReference>
<feature type="domain" description="Histidine kinase" evidence="15">
    <location>
        <begin position="259"/>
        <end position="467"/>
    </location>
</feature>
<keyword evidence="6" id="KW-0808">Transferase</keyword>
<feature type="transmembrane region" description="Helical" evidence="14">
    <location>
        <begin position="20"/>
        <end position="40"/>
    </location>
</feature>
<dbReference type="InterPro" id="IPR050398">
    <property type="entry name" value="HssS/ArlS-like"/>
</dbReference>
<gene>
    <name evidence="17" type="ORF">GJ688_07250</name>
</gene>
<keyword evidence="18" id="KW-1185">Reference proteome</keyword>
<keyword evidence="9" id="KW-0418">Kinase</keyword>
<organism evidence="17 18">
    <name type="scientific">Heliobacterium mobile</name>
    <name type="common">Heliobacillus mobilis</name>
    <dbReference type="NCBI Taxonomy" id="28064"/>
    <lineage>
        <taxon>Bacteria</taxon>
        <taxon>Bacillati</taxon>
        <taxon>Bacillota</taxon>
        <taxon>Clostridia</taxon>
        <taxon>Eubacteriales</taxon>
        <taxon>Heliobacteriaceae</taxon>
        <taxon>Heliobacterium</taxon>
    </lineage>
</organism>
<dbReference type="InterPro" id="IPR003661">
    <property type="entry name" value="HisK_dim/P_dom"/>
</dbReference>
<accession>A0A6I3SIX8</accession>
<evidence type="ECO:0000256" key="1">
    <source>
        <dbReference type="ARBA" id="ARBA00000085"/>
    </source>
</evidence>
<keyword evidence="13 14" id="KW-0472">Membrane</keyword>
<dbReference type="InterPro" id="IPR003660">
    <property type="entry name" value="HAMP_dom"/>
</dbReference>
<dbReference type="SUPFAM" id="SSF47384">
    <property type="entry name" value="Homodimeric domain of signal transducing histidine kinase"/>
    <property type="match status" value="1"/>
</dbReference>
<protein>
    <recommendedName>
        <fullName evidence="3">histidine kinase</fullName>
        <ecNumber evidence="3">2.7.13.3</ecNumber>
    </recommendedName>
</protein>
<dbReference type="PROSITE" id="PS50885">
    <property type="entry name" value="HAMP"/>
    <property type="match status" value="1"/>
</dbReference>
<dbReference type="GO" id="GO:0005886">
    <property type="term" value="C:plasma membrane"/>
    <property type="evidence" value="ECO:0007669"/>
    <property type="project" value="UniProtKB-SubCell"/>
</dbReference>
<dbReference type="InterPro" id="IPR004358">
    <property type="entry name" value="Sig_transdc_His_kin-like_C"/>
</dbReference>
<proteinExistence type="predicted"/>
<evidence type="ECO:0000256" key="12">
    <source>
        <dbReference type="ARBA" id="ARBA00023012"/>
    </source>
</evidence>
<evidence type="ECO:0000313" key="17">
    <source>
        <dbReference type="EMBL" id="MTV48776.1"/>
    </source>
</evidence>
<evidence type="ECO:0000259" key="16">
    <source>
        <dbReference type="PROSITE" id="PS50885"/>
    </source>
</evidence>
<dbReference type="InterPro" id="IPR005467">
    <property type="entry name" value="His_kinase_dom"/>
</dbReference>
<evidence type="ECO:0000256" key="10">
    <source>
        <dbReference type="ARBA" id="ARBA00022840"/>
    </source>
</evidence>
<dbReference type="InterPro" id="IPR036890">
    <property type="entry name" value="HATPase_C_sf"/>
</dbReference>
<dbReference type="SUPFAM" id="SSF103190">
    <property type="entry name" value="Sensory domain-like"/>
    <property type="match status" value="1"/>
</dbReference>